<feature type="compositionally biased region" description="Low complexity" evidence="1">
    <location>
        <begin position="10"/>
        <end position="20"/>
    </location>
</feature>
<proteinExistence type="predicted"/>
<evidence type="ECO:0000313" key="2">
    <source>
        <dbReference type="EMBL" id="KAH8494747.1"/>
    </source>
</evidence>
<organism evidence="2 3">
    <name type="scientific">Populus deltoides</name>
    <name type="common">Eastern poplar</name>
    <name type="synonym">Eastern cottonwood</name>
    <dbReference type="NCBI Taxonomy" id="3696"/>
    <lineage>
        <taxon>Eukaryota</taxon>
        <taxon>Viridiplantae</taxon>
        <taxon>Streptophyta</taxon>
        <taxon>Embryophyta</taxon>
        <taxon>Tracheophyta</taxon>
        <taxon>Spermatophyta</taxon>
        <taxon>Magnoliopsida</taxon>
        <taxon>eudicotyledons</taxon>
        <taxon>Gunneridae</taxon>
        <taxon>Pentapetalae</taxon>
        <taxon>rosids</taxon>
        <taxon>fabids</taxon>
        <taxon>Malpighiales</taxon>
        <taxon>Salicaceae</taxon>
        <taxon>Saliceae</taxon>
        <taxon>Populus</taxon>
    </lineage>
</organism>
<dbReference type="Proteomes" id="UP000807159">
    <property type="component" value="Chromosome 11"/>
</dbReference>
<sequence length="155" mass="16992">MPKAVKTEVTKTTISTTGSGRDLKNLAQGSNNKIARGLEEGNKEVGGTENRGRRGKQNPEKTTENRGGNGGREATTEQTPRPKFKREAKHDPFSPSQGLRNPGETEGGRGKRESRTFHSPCFFSKKQSHEEGRAERNTKTGEGNMTGNGEEHRLT</sequence>
<feature type="compositionally biased region" description="Basic and acidic residues" evidence="1">
    <location>
        <begin position="127"/>
        <end position="139"/>
    </location>
</feature>
<evidence type="ECO:0000313" key="3">
    <source>
        <dbReference type="Proteomes" id="UP000807159"/>
    </source>
</evidence>
<dbReference type="AlphaFoldDB" id="A0A8T2XRZ8"/>
<reference evidence="2" key="1">
    <citation type="journal article" date="2021" name="J. Hered.">
        <title>Genome Assembly of Salicaceae Populus deltoides (Eastern Cottonwood) I-69 Based on Nanopore Sequencing and Hi-C Technologies.</title>
        <authorList>
            <person name="Bai S."/>
            <person name="Wu H."/>
            <person name="Zhang J."/>
            <person name="Pan Z."/>
            <person name="Zhao W."/>
            <person name="Li Z."/>
            <person name="Tong C."/>
        </authorList>
    </citation>
    <scope>NUCLEOTIDE SEQUENCE</scope>
    <source>
        <tissue evidence="2">Leaf</tissue>
    </source>
</reference>
<comment type="caution">
    <text evidence="2">The sequence shown here is derived from an EMBL/GenBank/DDBJ whole genome shotgun (WGS) entry which is preliminary data.</text>
</comment>
<dbReference type="EMBL" id="JACEGQ020000011">
    <property type="protein sequence ID" value="KAH8494747.1"/>
    <property type="molecule type" value="Genomic_DNA"/>
</dbReference>
<keyword evidence="3" id="KW-1185">Reference proteome</keyword>
<feature type="compositionally biased region" description="Basic and acidic residues" evidence="1">
    <location>
        <begin position="106"/>
        <end position="116"/>
    </location>
</feature>
<name>A0A8T2XRZ8_POPDE</name>
<accession>A0A8T2XRZ8</accession>
<feature type="region of interest" description="Disordered" evidence="1">
    <location>
        <begin position="1"/>
        <end position="155"/>
    </location>
</feature>
<protein>
    <submittedName>
        <fullName evidence="2">Uncharacterized protein</fullName>
    </submittedName>
</protein>
<gene>
    <name evidence="2" type="ORF">H0E87_021232</name>
</gene>
<evidence type="ECO:0000256" key="1">
    <source>
        <dbReference type="SAM" id="MobiDB-lite"/>
    </source>
</evidence>